<organism evidence="2 3">
    <name type="scientific">Pleurostoma richardsiae</name>
    <dbReference type="NCBI Taxonomy" id="41990"/>
    <lineage>
        <taxon>Eukaryota</taxon>
        <taxon>Fungi</taxon>
        <taxon>Dikarya</taxon>
        <taxon>Ascomycota</taxon>
        <taxon>Pezizomycotina</taxon>
        <taxon>Sordariomycetes</taxon>
        <taxon>Sordariomycetidae</taxon>
        <taxon>Calosphaeriales</taxon>
        <taxon>Pleurostomataceae</taxon>
        <taxon>Pleurostoma</taxon>
    </lineage>
</organism>
<dbReference type="PANTHER" id="PTHR13887">
    <property type="entry name" value="GLUTATHIONE S-TRANSFERASE KAPPA"/>
    <property type="match status" value="1"/>
</dbReference>
<name>A0AA38VUR9_9PEZI</name>
<dbReference type="Proteomes" id="UP001174694">
    <property type="component" value="Unassembled WGS sequence"/>
</dbReference>
<reference evidence="2" key="1">
    <citation type="submission" date="2022-07" db="EMBL/GenBank/DDBJ databases">
        <title>Fungi with potential for degradation of polypropylene.</title>
        <authorList>
            <person name="Gostincar C."/>
        </authorList>
    </citation>
    <scope>NUCLEOTIDE SEQUENCE</scope>
    <source>
        <strain evidence="2">EXF-13308</strain>
    </source>
</reference>
<dbReference type="InterPro" id="IPR036249">
    <property type="entry name" value="Thioredoxin-like_sf"/>
</dbReference>
<dbReference type="GO" id="GO:0016491">
    <property type="term" value="F:oxidoreductase activity"/>
    <property type="evidence" value="ECO:0007669"/>
    <property type="project" value="InterPro"/>
</dbReference>
<comment type="caution">
    <text evidence="2">The sequence shown here is derived from an EMBL/GenBank/DDBJ whole genome shotgun (WGS) entry which is preliminary data.</text>
</comment>
<dbReference type="AlphaFoldDB" id="A0AA38VUR9"/>
<dbReference type="InterPro" id="IPR001853">
    <property type="entry name" value="DSBA-like_thioredoxin_dom"/>
</dbReference>
<feature type="domain" description="DSBA-like thioredoxin" evidence="1">
    <location>
        <begin position="6"/>
        <end position="209"/>
    </location>
</feature>
<protein>
    <submittedName>
        <fullName evidence="2">DSBA-like thioredoxin domain-containing protein</fullName>
    </submittedName>
</protein>
<dbReference type="Gene3D" id="3.40.30.10">
    <property type="entry name" value="Glutaredoxin"/>
    <property type="match status" value="1"/>
</dbReference>
<dbReference type="EMBL" id="JANBVO010000012">
    <property type="protein sequence ID" value="KAJ9148668.1"/>
    <property type="molecule type" value="Genomic_DNA"/>
</dbReference>
<proteinExistence type="predicted"/>
<dbReference type="SUPFAM" id="SSF52833">
    <property type="entry name" value="Thioredoxin-like"/>
    <property type="match status" value="1"/>
</dbReference>
<evidence type="ECO:0000313" key="3">
    <source>
        <dbReference type="Proteomes" id="UP001174694"/>
    </source>
</evidence>
<keyword evidence="3" id="KW-1185">Reference proteome</keyword>
<evidence type="ECO:0000313" key="2">
    <source>
        <dbReference type="EMBL" id="KAJ9148668.1"/>
    </source>
</evidence>
<dbReference type="Pfam" id="PF01323">
    <property type="entry name" value="DSBA"/>
    <property type="match status" value="1"/>
</dbReference>
<dbReference type="CDD" id="cd03024">
    <property type="entry name" value="DsbA_FrnE"/>
    <property type="match status" value="1"/>
</dbReference>
<accession>A0AA38VUR9</accession>
<gene>
    <name evidence="2" type="ORF">NKR23_g4890</name>
</gene>
<sequence>MTNFNIKIVSDVICPFCYLGKKRLERAIDVYKKSVPGGSEDTFTVTWSPFYLDPSLPKRGIPVLERMAQRFGADRLEAMNARMRLMGRAEGIDFTQQGKVGNTRDAHRLVQLAKTKGLDAQDRVVSELFRSYFEQGGDVTSHEMLVAAAEKAGLDGAEARSWLEGEGGGKEVDAEVEEAYREGIHGVPNFTINDRFKIEGAQDVEAFLEEFIVAKQAAARSNGASKPGLSC</sequence>
<dbReference type="PANTHER" id="PTHR13887:SF41">
    <property type="entry name" value="THIOREDOXIN SUPERFAMILY PROTEIN"/>
    <property type="match status" value="1"/>
</dbReference>
<evidence type="ECO:0000259" key="1">
    <source>
        <dbReference type="Pfam" id="PF01323"/>
    </source>
</evidence>